<evidence type="ECO:0000313" key="1">
    <source>
        <dbReference type="EMBL" id="RAK84388.1"/>
    </source>
</evidence>
<organism evidence="1 2">
    <name type="scientific">Aspergillus costaricaensis CBS 115574</name>
    <dbReference type="NCBI Taxonomy" id="1448317"/>
    <lineage>
        <taxon>Eukaryota</taxon>
        <taxon>Fungi</taxon>
        <taxon>Dikarya</taxon>
        <taxon>Ascomycota</taxon>
        <taxon>Pezizomycotina</taxon>
        <taxon>Eurotiomycetes</taxon>
        <taxon>Eurotiomycetidae</taxon>
        <taxon>Eurotiales</taxon>
        <taxon>Aspergillaceae</taxon>
        <taxon>Aspergillus</taxon>
        <taxon>Aspergillus subgen. Circumdati</taxon>
    </lineage>
</organism>
<protein>
    <submittedName>
        <fullName evidence="1">Uncharacterized protein</fullName>
    </submittedName>
</protein>
<dbReference type="Proteomes" id="UP000249748">
    <property type="component" value="Unassembled WGS sequence"/>
</dbReference>
<proteinExistence type="predicted"/>
<gene>
    <name evidence="1" type="ORF">BO79DRAFT_202939</name>
</gene>
<dbReference type="EMBL" id="KZ824575">
    <property type="protein sequence ID" value="RAK84388.1"/>
    <property type="molecule type" value="Genomic_DNA"/>
</dbReference>
<keyword evidence="2" id="KW-1185">Reference proteome</keyword>
<name>A0ACD1I280_9EURO</name>
<sequence length="599" mass="66679">MSLRTLSSRPRACDRCWLLKTQCDSQSPCARCQRLELPCVTERPLQAKGRPKKSASIRRAFIQSPAEPTGPGSGGQEVIASPSTAGVSPAAATGPSQDLSELSLDTDLVDGLLHQIASSSRKLGIFGALPASIHPAGENHANGSLRQVWNPDQWYVLLALSLEIYHPRVPDTVPGPRKLSQDLLRRSVLALTQDLSWKAPEPGIENVLLLLLSSYTWCLSVEFVEIAARWQSLSCVIYHDIAKLPVPNDDCGELKNRTEMALYIQDATMSLLHYPRKPSCDLQKQVKSQIADGVWHARRRPLPAQTEHQPVEDSSYFALMHPLANCMRAIIEAPSVGSRAWLMAKNELSDYFFGFPSTLLRFDDLSYVYEAEAMIWMHGLFIMLHGTRDLVNLTMNPMYLEADRFIHLLEHSILLGDVLPTVLSLDPSLDCLSPATVFFILHSATVHAMALRQFIPNHCSRASLGTGVPVKLARSSDHHCNLLSAVQLHCKRYDVPIIGEVHSLLSYYRSQAAFRTSAVSAIRPRTLMHYRWCQGGAGIVPLRIEDAEAIWNYTFSPDEDLWQTESANRSVLQALIADLCAPEARICRNGYFDLSILIE</sequence>
<evidence type="ECO:0000313" key="2">
    <source>
        <dbReference type="Proteomes" id="UP000249748"/>
    </source>
</evidence>
<accession>A0ACD1I280</accession>
<reference evidence="1" key="1">
    <citation type="submission" date="2018-02" db="EMBL/GenBank/DDBJ databases">
        <title>The genomes of Aspergillus section Nigri reveals drivers in fungal speciation.</title>
        <authorList>
            <consortium name="DOE Joint Genome Institute"/>
            <person name="Vesth T.C."/>
            <person name="Nybo J."/>
            <person name="Theobald S."/>
            <person name="Brandl J."/>
            <person name="Frisvad J.C."/>
            <person name="Nielsen K.F."/>
            <person name="Lyhne E.K."/>
            <person name="Kogle M.E."/>
            <person name="Kuo A."/>
            <person name="Riley R."/>
            <person name="Clum A."/>
            <person name="Nolan M."/>
            <person name="Lipzen A."/>
            <person name="Salamov A."/>
            <person name="Henrissat B."/>
            <person name="Wiebenga A."/>
            <person name="De vries R.P."/>
            <person name="Grigoriev I.V."/>
            <person name="Mortensen U.H."/>
            <person name="Andersen M.R."/>
            <person name="Baker S.E."/>
        </authorList>
    </citation>
    <scope>NUCLEOTIDE SEQUENCE</scope>
    <source>
        <strain evidence="1">CBS 115574</strain>
    </source>
</reference>